<dbReference type="Pfam" id="PF13505">
    <property type="entry name" value="OMP_b-brl"/>
    <property type="match status" value="1"/>
</dbReference>
<dbReference type="SUPFAM" id="SSF56925">
    <property type="entry name" value="OMPA-like"/>
    <property type="match status" value="1"/>
</dbReference>
<dbReference type="AlphaFoldDB" id="A0A096AZU5"/>
<dbReference type="InterPro" id="IPR011250">
    <property type="entry name" value="OMP/PagP_B-barrel"/>
</dbReference>
<gene>
    <name evidence="3" type="ORF">HMPREF9302_04305</name>
</gene>
<feature type="domain" description="Outer membrane protein beta-barrel" evidence="2">
    <location>
        <begin position="12"/>
        <end position="189"/>
    </location>
</feature>
<evidence type="ECO:0000256" key="1">
    <source>
        <dbReference type="ARBA" id="ARBA00022729"/>
    </source>
</evidence>
<proteinExistence type="predicted"/>
<keyword evidence="1" id="KW-0732">Signal</keyword>
<evidence type="ECO:0000313" key="3">
    <source>
        <dbReference type="EMBL" id="KGF52246.1"/>
    </source>
</evidence>
<evidence type="ECO:0000313" key="4">
    <source>
        <dbReference type="Proteomes" id="UP000029614"/>
    </source>
</evidence>
<organism evidence="3 4">
    <name type="scientific">Prevotella amnii DNF00058</name>
    <dbReference type="NCBI Taxonomy" id="1401066"/>
    <lineage>
        <taxon>Bacteria</taxon>
        <taxon>Pseudomonadati</taxon>
        <taxon>Bacteroidota</taxon>
        <taxon>Bacteroidia</taxon>
        <taxon>Bacteroidales</taxon>
        <taxon>Prevotellaceae</taxon>
        <taxon>Prevotella</taxon>
    </lineage>
</organism>
<sequence length="208" mass="23339">MRKLLYLVFTVLSILYSHKINAQKVQFGVRAGLDVSEISFSSNIIEEKSYKGWFVGPTAKFSLPPTGLGVDISTLYDCHSVNIKNTIGENMTIKYQQIAIPINLNYSVGLGDIASISFFAGPQWNINIISNEFEWNKIKSYLLNNSTFSINVGLGINVFSNFQIRGSYNIACGKSRDVTFENITNNIIKAKKNNNSWQIGIVLFFNRS</sequence>
<dbReference type="InterPro" id="IPR027385">
    <property type="entry name" value="Beta-barrel_OMP"/>
</dbReference>
<reference evidence="3 4" key="1">
    <citation type="submission" date="2014-07" db="EMBL/GenBank/DDBJ databases">
        <authorList>
            <person name="McCorrison J."/>
            <person name="Sanka R."/>
            <person name="Torralba M."/>
            <person name="Gillis M."/>
            <person name="Haft D.H."/>
            <person name="Methe B."/>
            <person name="Sutton G."/>
            <person name="Nelson K.E."/>
        </authorList>
    </citation>
    <scope>NUCLEOTIDE SEQUENCE [LARGE SCALE GENOMIC DNA]</scope>
    <source>
        <strain evidence="3 4">DNF00058</strain>
    </source>
</reference>
<keyword evidence="4" id="KW-1185">Reference proteome</keyword>
<dbReference type="Proteomes" id="UP000029614">
    <property type="component" value="Unassembled WGS sequence"/>
</dbReference>
<accession>A0A096AZU5</accession>
<dbReference type="EMBL" id="JRNU01000014">
    <property type="protein sequence ID" value="KGF52246.1"/>
    <property type="molecule type" value="Genomic_DNA"/>
</dbReference>
<name>A0A096AZU5_9BACT</name>
<dbReference type="OrthoDB" id="1011633at2"/>
<evidence type="ECO:0000259" key="2">
    <source>
        <dbReference type="Pfam" id="PF13505"/>
    </source>
</evidence>
<comment type="caution">
    <text evidence="3">The sequence shown here is derived from an EMBL/GenBank/DDBJ whole genome shotgun (WGS) entry which is preliminary data.</text>
</comment>
<protein>
    <submittedName>
        <fullName evidence="3">Membrane protein</fullName>
    </submittedName>
</protein>
<dbReference type="RefSeq" id="WP_036855061.1">
    <property type="nucleotide sequence ID" value="NZ_JRNU01000014.1"/>
</dbReference>